<keyword evidence="2" id="KW-0812">Transmembrane</keyword>
<protein>
    <recommendedName>
        <fullName evidence="3">DUF4349 domain-containing protein</fullName>
    </recommendedName>
</protein>
<dbReference type="EMBL" id="CP012670">
    <property type="protein sequence ID" value="AUX22797.1"/>
    <property type="molecule type" value="Genomic_DNA"/>
</dbReference>
<evidence type="ECO:0000313" key="4">
    <source>
        <dbReference type="EMBL" id="AUX22797.1"/>
    </source>
</evidence>
<accession>A0A4P2Q0Q1</accession>
<feature type="region of interest" description="Disordered" evidence="1">
    <location>
        <begin position="142"/>
        <end position="195"/>
    </location>
</feature>
<feature type="compositionally biased region" description="Pro residues" evidence="1">
    <location>
        <begin position="168"/>
        <end position="185"/>
    </location>
</feature>
<feature type="compositionally biased region" description="Low complexity" evidence="1">
    <location>
        <begin position="142"/>
        <end position="167"/>
    </location>
</feature>
<dbReference type="AlphaFoldDB" id="A0A4P2Q0Q1"/>
<evidence type="ECO:0000256" key="1">
    <source>
        <dbReference type="SAM" id="MobiDB-lite"/>
    </source>
</evidence>
<feature type="domain" description="DUF4349" evidence="3">
    <location>
        <begin position="2"/>
        <end position="128"/>
    </location>
</feature>
<evidence type="ECO:0000256" key="2">
    <source>
        <dbReference type="SAM" id="Phobius"/>
    </source>
</evidence>
<dbReference type="Pfam" id="PF14257">
    <property type="entry name" value="DUF4349"/>
    <property type="match status" value="1"/>
</dbReference>
<sequence length="312" mass="33763">MTEQRADIGARLRNARAQEKRLLDLLSDRTGSLADVVAVEKQLGGVRETIEQIEAQERLLEGQIAYATVKISVSARHGEEAAGAGGKIARAAREGIENAGAFAVGSAVILATAGPTLLLLAALIAALYYALRGVVRRRAAASPGRPLRAGAAQPRPGAQPPAHGAPPAHGPYAPPPQGSYAPSPPQDRDSNDLFPPADRAKIEALTEDPNAQVSYELTKGMLAWSDEMPRDVDLSTIEQLVMLQSYRSMMYRPEEYRESRDALVRDWFAACRATWEKARASGLQWIGFAPSRTDPANLARLLEFEKSEFPDT</sequence>
<name>A0A4P2Q0Q1_SORCE</name>
<evidence type="ECO:0000313" key="5">
    <source>
        <dbReference type="Proteomes" id="UP000295781"/>
    </source>
</evidence>
<keyword evidence="2" id="KW-1133">Transmembrane helix</keyword>
<proteinExistence type="predicted"/>
<organism evidence="4 5">
    <name type="scientific">Sorangium cellulosum</name>
    <name type="common">Polyangium cellulosum</name>
    <dbReference type="NCBI Taxonomy" id="56"/>
    <lineage>
        <taxon>Bacteria</taxon>
        <taxon>Pseudomonadati</taxon>
        <taxon>Myxococcota</taxon>
        <taxon>Polyangia</taxon>
        <taxon>Polyangiales</taxon>
        <taxon>Polyangiaceae</taxon>
        <taxon>Sorangium</taxon>
    </lineage>
</organism>
<feature type="transmembrane region" description="Helical" evidence="2">
    <location>
        <begin position="107"/>
        <end position="131"/>
    </location>
</feature>
<dbReference type="InterPro" id="IPR025645">
    <property type="entry name" value="DUF4349"/>
</dbReference>
<reference evidence="4 5" key="1">
    <citation type="submission" date="2015-09" db="EMBL/GenBank/DDBJ databases">
        <title>Sorangium comparison.</title>
        <authorList>
            <person name="Zaburannyi N."/>
            <person name="Bunk B."/>
            <person name="Overmann J."/>
            <person name="Mueller R."/>
        </authorList>
    </citation>
    <scope>NUCLEOTIDE SEQUENCE [LARGE SCALE GENOMIC DNA]</scope>
    <source>
        <strain evidence="4 5">So ceGT47</strain>
    </source>
</reference>
<gene>
    <name evidence="4" type="ORF">SOCEGT47_033090</name>
</gene>
<evidence type="ECO:0000259" key="3">
    <source>
        <dbReference type="Pfam" id="PF14257"/>
    </source>
</evidence>
<dbReference type="Proteomes" id="UP000295781">
    <property type="component" value="Chromosome"/>
</dbReference>
<keyword evidence="2" id="KW-0472">Membrane</keyword>